<evidence type="ECO:0000313" key="5">
    <source>
        <dbReference type="EMBL" id="OGY16474.1"/>
    </source>
</evidence>
<dbReference type="Proteomes" id="UP000177324">
    <property type="component" value="Unassembled WGS sequence"/>
</dbReference>
<dbReference type="STRING" id="1797589.A2784_04365"/>
<dbReference type="PANTHER" id="PTHR24220">
    <property type="entry name" value="IMPORT ATP-BINDING PROTEIN"/>
    <property type="match status" value="1"/>
</dbReference>
<evidence type="ECO:0000256" key="3">
    <source>
        <dbReference type="ARBA" id="ARBA00022840"/>
    </source>
</evidence>
<keyword evidence="1" id="KW-0813">Transport</keyword>
<dbReference type="FunFam" id="3.40.50.300:FF:000032">
    <property type="entry name" value="Export ABC transporter ATP-binding protein"/>
    <property type="match status" value="1"/>
</dbReference>
<dbReference type="GO" id="GO:0022857">
    <property type="term" value="F:transmembrane transporter activity"/>
    <property type="evidence" value="ECO:0007669"/>
    <property type="project" value="TreeGrafter"/>
</dbReference>
<dbReference type="SMART" id="SM00382">
    <property type="entry name" value="AAA"/>
    <property type="match status" value="1"/>
</dbReference>
<dbReference type="GO" id="GO:0005886">
    <property type="term" value="C:plasma membrane"/>
    <property type="evidence" value="ECO:0007669"/>
    <property type="project" value="TreeGrafter"/>
</dbReference>
<dbReference type="PANTHER" id="PTHR24220:SF86">
    <property type="entry name" value="ABC TRANSPORTER ABCH.1"/>
    <property type="match status" value="1"/>
</dbReference>
<dbReference type="Pfam" id="PF00005">
    <property type="entry name" value="ABC_tran"/>
    <property type="match status" value="1"/>
</dbReference>
<proteinExistence type="predicted"/>
<dbReference type="InterPro" id="IPR003593">
    <property type="entry name" value="AAA+_ATPase"/>
</dbReference>
<dbReference type="InterPro" id="IPR003439">
    <property type="entry name" value="ABC_transporter-like_ATP-bd"/>
</dbReference>
<dbReference type="Gene3D" id="3.40.50.300">
    <property type="entry name" value="P-loop containing nucleotide triphosphate hydrolases"/>
    <property type="match status" value="1"/>
</dbReference>
<dbReference type="GO" id="GO:0098796">
    <property type="term" value="C:membrane protein complex"/>
    <property type="evidence" value="ECO:0007669"/>
    <property type="project" value="UniProtKB-ARBA"/>
</dbReference>
<reference evidence="5 6" key="1">
    <citation type="journal article" date="2016" name="Nat. Commun.">
        <title>Thousands of microbial genomes shed light on interconnected biogeochemical processes in an aquifer system.</title>
        <authorList>
            <person name="Anantharaman K."/>
            <person name="Brown C.T."/>
            <person name="Hug L.A."/>
            <person name="Sharon I."/>
            <person name="Castelle C.J."/>
            <person name="Probst A.J."/>
            <person name="Thomas B.C."/>
            <person name="Singh A."/>
            <person name="Wilkins M.J."/>
            <person name="Karaoz U."/>
            <person name="Brodie E.L."/>
            <person name="Williams K.H."/>
            <person name="Hubbard S.S."/>
            <person name="Banfield J.F."/>
        </authorList>
    </citation>
    <scope>NUCLEOTIDE SEQUENCE [LARGE SCALE GENOMIC DNA]</scope>
</reference>
<keyword evidence="2" id="KW-0547">Nucleotide-binding</keyword>
<name>A0A1G1VM96_9BACT</name>
<dbReference type="InterPro" id="IPR027417">
    <property type="entry name" value="P-loop_NTPase"/>
</dbReference>
<dbReference type="SUPFAM" id="SSF52540">
    <property type="entry name" value="P-loop containing nucleoside triphosphate hydrolases"/>
    <property type="match status" value="1"/>
</dbReference>
<feature type="domain" description="ABC transporter" evidence="4">
    <location>
        <begin position="9"/>
        <end position="240"/>
    </location>
</feature>
<dbReference type="PROSITE" id="PS50893">
    <property type="entry name" value="ABC_TRANSPORTER_2"/>
    <property type="match status" value="1"/>
</dbReference>
<comment type="caution">
    <text evidence="5">The sequence shown here is derived from an EMBL/GenBank/DDBJ whole genome shotgun (WGS) entry which is preliminary data.</text>
</comment>
<dbReference type="GO" id="GO:0005524">
    <property type="term" value="F:ATP binding"/>
    <property type="evidence" value="ECO:0007669"/>
    <property type="project" value="UniProtKB-KW"/>
</dbReference>
<sequence length="240" mass="26603">MRSNKQPLLELKDVVKRYSLGETQFLAVKPTNLAVFHGDYISIKGPSGSGKSTLMHLMGLLDNPSSGKIYLEGKDVSSLSETRLAKIRNRNIGFVFQQFNLLARTAAWENVALPLVYAGVTTNERKSLARESLKTVGLEDRIDHRPNQLSGGQQQRVAIARALVNDPSLILADEPTGNLDIHSGEVVMKIFDRLNRQGKTIVIVTHEEEVAKHAKRKISIVDGVVKEGNKASLLLRNKWT</sequence>
<dbReference type="CDD" id="cd03255">
    <property type="entry name" value="ABC_MJ0796_LolCDE_FtsE"/>
    <property type="match status" value="1"/>
</dbReference>
<dbReference type="AlphaFoldDB" id="A0A1G1VM96"/>
<accession>A0A1G1VM96</accession>
<dbReference type="InterPro" id="IPR017911">
    <property type="entry name" value="MacB-like_ATP-bd"/>
</dbReference>
<evidence type="ECO:0000256" key="2">
    <source>
        <dbReference type="ARBA" id="ARBA00022741"/>
    </source>
</evidence>
<dbReference type="InterPro" id="IPR017871">
    <property type="entry name" value="ABC_transporter-like_CS"/>
</dbReference>
<keyword evidence="3 5" id="KW-0067">ATP-binding</keyword>
<organism evidence="5 6">
    <name type="scientific">Candidatus Chisholmbacteria bacterium RIFCSPHIGHO2_01_FULL_48_12</name>
    <dbReference type="NCBI Taxonomy" id="1797589"/>
    <lineage>
        <taxon>Bacteria</taxon>
        <taxon>Candidatus Chisholmiibacteriota</taxon>
    </lineage>
</organism>
<evidence type="ECO:0000313" key="6">
    <source>
        <dbReference type="Proteomes" id="UP000177324"/>
    </source>
</evidence>
<evidence type="ECO:0000256" key="1">
    <source>
        <dbReference type="ARBA" id="ARBA00022448"/>
    </source>
</evidence>
<evidence type="ECO:0000259" key="4">
    <source>
        <dbReference type="PROSITE" id="PS50893"/>
    </source>
</evidence>
<protein>
    <submittedName>
        <fullName evidence="5">Macrolide ABC transporter ATP-binding protein</fullName>
    </submittedName>
</protein>
<gene>
    <name evidence="5" type="ORF">A2784_04365</name>
</gene>
<dbReference type="GO" id="GO:0016887">
    <property type="term" value="F:ATP hydrolysis activity"/>
    <property type="evidence" value="ECO:0007669"/>
    <property type="project" value="InterPro"/>
</dbReference>
<dbReference type="EMBL" id="MHCH01000044">
    <property type="protein sequence ID" value="OGY16474.1"/>
    <property type="molecule type" value="Genomic_DNA"/>
</dbReference>
<dbReference type="PROSITE" id="PS00211">
    <property type="entry name" value="ABC_TRANSPORTER_1"/>
    <property type="match status" value="1"/>
</dbReference>
<dbReference type="InterPro" id="IPR015854">
    <property type="entry name" value="ABC_transpr_LolD-like"/>
</dbReference>